<reference evidence="7 8" key="1">
    <citation type="submission" date="2016-01" db="EMBL/GenBank/DDBJ databases">
        <title>Characterization of the Clostridium difficile lineages that are prevalent in Hong Kong and China.</title>
        <authorList>
            <person name="Kwok J.S.-L."/>
            <person name="Lam W.-Y."/>
            <person name="Ip M."/>
            <person name="Chan T.-F."/>
            <person name="Hawkey P.M."/>
            <person name="Tsui S.K.-W."/>
        </authorList>
    </citation>
    <scope>NUCLEOTIDE SEQUENCE [LARGE SCALE GENOMIC DNA]</scope>
    <source>
        <strain evidence="7 8">300064</strain>
    </source>
</reference>
<name>A0A2S7F9N4_CLOBU</name>
<dbReference type="CDD" id="cd11386">
    <property type="entry name" value="MCP_signal"/>
    <property type="match status" value="1"/>
</dbReference>
<dbReference type="Gene3D" id="1.10.287.950">
    <property type="entry name" value="Methyl-accepting chemotaxis protein"/>
    <property type="match status" value="1"/>
</dbReference>
<dbReference type="InterPro" id="IPR024478">
    <property type="entry name" value="HlyB_4HB_MCP"/>
</dbReference>
<dbReference type="GO" id="GO:0005886">
    <property type="term" value="C:plasma membrane"/>
    <property type="evidence" value="ECO:0007669"/>
    <property type="project" value="TreeGrafter"/>
</dbReference>
<dbReference type="PANTHER" id="PTHR43531:SF11">
    <property type="entry name" value="METHYL-ACCEPTING CHEMOTAXIS PROTEIN 3"/>
    <property type="match status" value="1"/>
</dbReference>
<feature type="transmembrane region" description="Helical" evidence="4">
    <location>
        <begin position="67"/>
        <end position="86"/>
    </location>
</feature>
<dbReference type="InterPro" id="IPR051310">
    <property type="entry name" value="MCP_chemotaxis"/>
</dbReference>
<dbReference type="SMART" id="SM00304">
    <property type="entry name" value="HAMP"/>
    <property type="match status" value="1"/>
</dbReference>
<evidence type="ECO:0000313" key="8">
    <source>
        <dbReference type="Proteomes" id="UP000238081"/>
    </source>
</evidence>
<accession>A0A2S7F9N4</accession>
<dbReference type="GO" id="GO:0004888">
    <property type="term" value="F:transmembrane signaling receptor activity"/>
    <property type="evidence" value="ECO:0007669"/>
    <property type="project" value="InterPro"/>
</dbReference>
<dbReference type="RefSeq" id="WP_043666375.1">
    <property type="nucleotide sequence ID" value="NZ_JSEG01000023.1"/>
</dbReference>
<dbReference type="InterPro" id="IPR004089">
    <property type="entry name" value="MCPsignal_dom"/>
</dbReference>
<evidence type="ECO:0000256" key="4">
    <source>
        <dbReference type="SAM" id="Phobius"/>
    </source>
</evidence>
<evidence type="ECO:0000256" key="1">
    <source>
        <dbReference type="ARBA" id="ARBA00022500"/>
    </source>
</evidence>
<comment type="similarity">
    <text evidence="2">Belongs to the methyl-accepting chemotaxis (MCP) protein family.</text>
</comment>
<gene>
    <name evidence="7" type="ORF">AWN73_15420</name>
</gene>
<dbReference type="AlphaFoldDB" id="A0A2S7F9N4"/>
<dbReference type="InterPro" id="IPR003660">
    <property type="entry name" value="HAMP_dom"/>
</dbReference>
<dbReference type="GO" id="GO:0007165">
    <property type="term" value="P:signal transduction"/>
    <property type="evidence" value="ECO:0007669"/>
    <property type="project" value="UniProtKB-KW"/>
</dbReference>
<dbReference type="PANTHER" id="PTHR43531">
    <property type="entry name" value="PROTEIN ICFG"/>
    <property type="match status" value="1"/>
</dbReference>
<comment type="caution">
    <text evidence="7">The sequence shown here is derived from an EMBL/GenBank/DDBJ whole genome shotgun (WGS) entry which is preliminary data.</text>
</comment>
<dbReference type="PROSITE" id="PS50111">
    <property type="entry name" value="CHEMOTAXIS_TRANSDUC_2"/>
    <property type="match status" value="1"/>
</dbReference>
<dbReference type="SUPFAM" id="SSF58104">
    <property type="entry name" value="Methyl-accepting chemotaxis protein (MCP) signaling domain"/>
    <property type="match status" value="1"/>
</dbReference>
<feature type="transmembrane region" description="Helical" evidence="4">
    <location>
        <begin position="233"/>
        <end position="261"/>
    </location>
</feature>
<keyword evidence="3" id="KW-0807">Transducer</keyword>
<evidence type="ECO:0000256" key="3">
    <source>
        <dbReference type="PROSITE-ProRule" id="PRU00284"/>
    </source>
</evidence>
<dbReference type="GO" id="GO:0006935">
    <property type="term" value="P:chemotaxis"/>
    <property type="evidence" value="ECO:0007669"/>
    <property type="project" value="UniProtKB-KW"/>
</dbReference>
<dbReference type="PRINTS" id="PR00260">
    <property type="entry name" value="CHEMTRNSDUCR"/>
</dbReference>
<organism evidence="7 8">
    <name type="scientific">Clostridium butyricum</name>
    <dbReference type="NCBI Taxonomy" id="1492"/>
    <lineage>
        <taxon>Bacteria</taxon>
        <taxon>Bacillati</taxon>
        <taxon>Bacillota</taxon>
        <taxon>Clostridia</taxon>
        <taxon>Eubacteriales</taxon>
        <taxon>Clostridiaceae</taxon>
        <taxon>Clostridium</taxon>
    </lineage>
</organism>
<dbReference type="SMART" id="SM00283">
    <property type="entry name" value="MA"/>
    <property type="match status" value="1"/>
</dbReference>
<dbReference type="InterPro" id="IPR004090">
    <property type="entry name" value="Chemotax_Me-accpt_rcpt"/>
</dbReference>
<dbReference type="PROSITE" id="PS50885">
    <property type="entry name" value="HAMP"/>
    <property type="match status" value="1"/>
</dbReference>
<evidence type="ECO:0000259" key="5">
    <source>
        <dbReference type="PROSITE" id="PS50111"/>
    </source>
</evidence>
<feature type="domain" description="HAMP" evidence="6">
    <location>
        <begin position="263"/>
        <end position="315"/>
    </location>
</feature>
<proteinExistence type="inferred from homology"/>
<dbReference type="Gene3D" id="6.10.340.10">
    <property type="match status" value="1"/>
</dbReference>
<evidence type="ECO:0000256" key="2">
    <source>
        <dbReference type="ARBA" id="ARBA00029447"/>
    </source>
</evidence>
<dbReference type="Pfam" id="PF00015">
    <property type="entry name" value="MCPsignal"/>
    <property type="match status" value="1"/>
</dbReference>
<evidence type="ECO:0000259" key="6">
    <source>
        <dbReference type="PROSITE" id="PS50885"/>
    </source>
</evidence>
<evidence type="ECO:0000313" key="7">
    <source>
        <dbReference type="EMBL" id="PPV13930.1"/>
    </source>
</evidence>
<protein>
    <submittedName>
        <fullName evidence="7">Chemotaxis protein</fullName>
    </submittedName>
</protein>
<dbReference type="Pfam" id="PF12729">
    <property type="entry name" value="4HB_MCP_1"/>
    <property type="match status" value="1"/>
</dbReference>
<dbReference type="Proteomes" id="UP000238081">
    <property type="component" value="Unassembled WGS sequence"/>
</dbReference>
<dbReference type="CDD" id="cd06225">
    <property type="entry name" value="HAMP"/>
    <property type="match status" value="1"/>
</dbReference>
<keyword evidence="1" id="KW-0145">Chemotaxis</keyword>
<feature type="domain" description="Methyl-accepting transducer" evidence="5">
    <location>
        <begin position="365"/>
        <end position="594"/>
    </location>
</feature>
<keyword evidence="4" id="KW-1133">Transmembrane helix</keyword>
<sequence>MEEKIKKEKILDKIRKIIKKEKKDKHMHLNVKNKIAEKKIYNIIVNLFKLDKFLDNITIRNKIKKSFILVLIIANVSSILGVVLLLKTNYDYRYTLNKYGFVQGDIGKVGKEIEKTLYIIRDITGIEDDEELVIETARLDRRFQIIDQYMPRIEERCREEKEMEIYTQISENLNKYKSVVDNVIGLKKSGDSEEAAEIFKIKGSVLENKLSLDFEELMDIKVQNGEKVMGKLLVVQIVSIVLTILFIVIGIICALFISLYISNKIANPIKDIVDISKKIAEGDLNVSINVDSQDEIGELASTFEYMSKNLQNYIADLRRVLSSIDNGELNIETGYLYKGDFIEMKKSLDNILQALNGTFIDILEASNTVNTGAGQVSQTAQLLSNASMHQAESIEEILKSIHEISEQVTKNSDNTNTADKLAKVCVEKIENSNKQMSDMLCSMSEIAQFSKEIRTIIEDIDEIASQTDLLALNAAIEAARAGEAGRGFAVVADEVRELANKSTLSAQKTAKLIQDTIKAIEDGMNMAKESAKNLSEVVKNVNDTTEVIGEIAVSSENQSNSIHQITKEIEQITDVVQSNSATSEESAAASEELIAQAEILNEMLKRFKLKNK</sequence>
<dbReference type="EMBL" id="LRDH01000115">
    <property type="protein sequence ID" value="PPV13930.1"/>
    <property type="molecule type" value="Genomic_DNA"/>
</dbReference>
<keyword evidence="4" id="KW-0812">Transmembrane</keyword>
<keyword evidence="4" id="KW-0472">Membrane</keyword>
<dbReference type="Pfam" id="PF00672">
    <property type="entry name" value="HAMP"/>
    <property type="match status" value="1"/>
</dbReference>